<reference evidence="2" key="1">
    <citation type="submission" date="2021-04" db="EMBL/GenBank/DDBJ databases">
        <title>Genome sequence of Woronichinia naegeliana from Washington state freshwater lake bloom.</title>
        <authorList>
            <person name="Dreher T.W."/>
        </authorList>
    </citation>
    <scope>NUCLEOTIDE SEQUENCE</scope>
    <source>
        <strain evidence="2">WA131</strain>
    </source>
</reference>
<dbReference type="EMBL" id="CP073041">
    <property type="protein sequence ID" value="UXE63808.1"/>
    <property type="molecule type" value="Genomic_DNA"/>
</dbReference>
<feature type="domain" description="ATP-dependent DNA helicase RecQ zinc-binding" evidence="1">
    <location>
        <begin position="35"/>
        <end position="74"/>
    </location>
</feature>
<protein>
    <submittedName>
        <fullName evidence="2">RecQ family zinc-binding domain-containing protein</fullName>
    </submittedName>
</protein>
<dbReference type="InterPro" id="IPR036388">
    <property type="entry name" value="WH-like_DNA-bd_sf"/>
</dbReference>
<dbReference type="Proteomes" id="UP001065613">
    <property type="component" value="Chromosome"/>
</dbReference>
<gene>
    <name evidence="2" type="ORF">KA717_15350</name>
</gene>
<evidence type="ECO:0000313" key="2">
    <source>
        <dbReference type="EMBL" id="UXE63808.1"/>
    </source>
</evidence>
<proteinExistence type="predicted"/>
<dbReference type="AlphaFoldDB" id="A0A977PYY9"/>
<dbReference type="InterPro" id="IPR032284">
    <property type="entry name" value="RecQ_Zn-bd"/>
</dbReference>
<dbReference type="KEGG" id="wna:KA717_15350"/>
<accession>A0A977PYY9</accession>
<dbReference type="Gene3D" id="1.10.10.10">
    <property type="entry name" value="Winged helix-like DNA-binding domain superfamily/Winged helix DNA-binding domain"/>
    <property type="match status" value="1"/>
</dbReference>
<dbReference type="Pfam" id="PF16124">
    <property type="entry name" value="RecQ_Zn_bind"/>
    <property type="match status" value="1"/>
</dbReference>
<name>A0A977PYY9_9CYAN</name>
<evidence type="ECO:0000259" key="1">
    <source>
        <dbReference type="Pfam" id="PF16124"/>
    </source>
</evidence>
<sequence length="79" mass="9408">MLHRLGQLEWLDPFHYHLLNDRQSPHFSPIKVLAGQSVQPYLKTRQCRWQFLLQAFGWLSEAKNLACGQCDNCRRFNLH</sequence>
<organism evidence="2">
    <name type="scientific">Woronichinia naegeliana WA131</name>
    <dbReference type="NCBI Taxonomy" id="2824559"/>
    <lineage>
        <taxon>Bacteria</taxon>
        <taxon>Bacillati</taxon>
        <taxon>Cyanobacteriota</taxon>
        <taxon>Cyanophyceae</taxon>
        <taxon>Synechococcales</taxon>
        <taxon>Coelosphaeriaceae</taxon>
        <taxon>Woronichinia</taxon>
    </lineage>
</organism>